<dbReference type="AlphaFoldDB" id="A0A7S3PHJ0"/>
<dbReference type="PANTHER" id="PTHR11947:SF3">
    <property type="entry name" value="[PYRUVATE DEHYDROGENASE (ACETYL-TRANSFERRING)] KINASE, MITOCHONDRIAL"/>
    <property type="match status" value="1"/>
</dbReference>
<evidence type="ECO:0000256" key="6">
    <source>
        <dbReference type="ARBA" id="ARBA00023128"/>
    </source>
</evidence>
<evidence type="ECO:0000256" key="7">
    <source>
        <dbReference type="ARBA" id="ARBA00048201"/>
    </source>
</evidence>
<sequence length="425" mass="47933">MSFSTTTSLTRMSRLRLRSQIGLTCTYTYRYRLLCRHSEIPLCCRRNFGIGTSRTSATNALLADYSMKKARPGTIQQMIAMSKEKNRVHVAPELQQELLVRIAHRYRDFSELPTALKNTRPLQQIIETYYDAFRSLGILELDCESDRDFVRLISEFKAKDSTTLPRIALGIKEWQSNFQSRNQDQGRVNLELAAQLDDLFTARLSIRMLIGQFCEYDGQSRGRIKRGLVVADVAKEAAERAAAMCRDRFNVCPDIVIEGNTDFKLTYVRSHLHHILFELLKNSARAVVDQHLGATGAERRKRLRLSSKGHLGSNGLPPVHVVIAGGKEDCVVKVSDEGGGIPRSGLAKIWSYQYTTAADDDKAKTAQEQTFRDNFYGVGYGLPIARVFARYFGGELKIISTEGWGTDAYIYINRLESAALEVLPD</sequence>
<evidence type="ECO:0000256" key="1">
    <source>
        <dbReference type="ARBA" id="ARBA00006155"/>
    </source>
</evidence>
<dbReference type="GO" id="GO:0005524">
    <property type="term" value="F:ATP binding"/>
    <property type="evidence" value="ECO:0007669"/>
    <property type="project" value="UniProtKB-UniRule"/>
</dbReference>
<dbReference type="PANTHER" id="PTHR11947">
    <property type="entry name" value="PYRUVATE DEHYDROGENASE KINASE"/>
    <property type="match status" value="1"/>
</dbReference>
<comment type="catalytic activity">
    <reaction evidence="7">
        <text>L-seryl-[pyruvate dehydrogenase E1 alpha subunit] + ATP = O-phospho-L-seryl-[pyruvate dehydrogenase E1 alpha subunit] + ADP + H(+)</text>
        <dbReference type="Rhea" id="RHEA:23052"/>
        <dbReference type="Rhea" id="RHEA-COMP:13689"/>
        <dbReference type="Rhea" id="RHEA-COMP:13690"/>
        <dbReference type="ChEBI" id="CHEBI:15378"/>
        <dbReference type="ChEBI" id="CHEBI:29999"/>
        <dbReference type="ChEBI" id="CHEBI:30616"/>
        <dbReference type="ChEBI" id="CHEBI:83421"/>
        <dbReference type="ChEBI" id="CHEBI:456216"/>
        <dbReference type="EC" id="2.7.11.2"/>
    </reaction>
</comment>
<dbReference type="GO" id="GO:0004740">
    <property type="term" value="F:pyruvate dehydrogenase (acetyl-transferring) kinase activity"/>
    <property type="evidence" value="ECO:0007669"/>
    <property type="project" value="UniProtKB-EC"/>
</dbReference>
<gene>
    <name evidence="10" type="ORF">ASTO00021_LOCUS8766</name>
</gene>
<keyword evidence="2 8" id="KW-0808">Transferase</keyword>
<dbReference type="Gene3D" id="3.30.565.10">
    <property type="entry name" value="Histidine kinase-like ATPase, C-terminal domain"/>
    <property type="match status" value="1"/>
</dbReference>
<dbReference type="EC" id="2.7.11.-" evidence="8"/>
<dbReference type="Gene3D" id="1.20.140.20">
    <property type="entry name" value="Alpha-ketoacid/pyruvate dehydrogenase kinase, N-terminal domain"/>
    <property type="match status" value="1"/>
</dbReference>
<evidence type="ECO:0000256" key="4">
    <source>
        <dbReference type="ARBA" id="ARBA00022777"/>
    </source>
</evidence>
<evidence type="ECO:0000256" key="3">
    <source>
        <dbReference type="ARBA" id="ARBA00022741"/>
    </source>
</evidence>
<reference evidence="10" key="1">
    <citation type="submission" date="2021-01" db="EMBL/GenBank/DDBJ databases">
        <authorList>
            <person name="Corre E."/>
            <person name="Pelletier E."/>
            <person name="Niang G."/>
            <person name="Scheremetjew M."/>
            <person name="Finn R."/>
            <person name="Kale V."/>
            <person name="Holt S."/>
            <person name="Cochrane G."/>
            <person name="Meng A."/>
            <person name="Brown T."/>
            <person name="Cohen L."/>
        </authorList>
    </citation>
    <scope>NUCLEOTIDE SEQUENCE</scope>
    <source>
        <strain evidence="10">GSBS06</strain>
    </source>
</reference>
<dbReference type="SUPFAM" id="SSF69012">
    <property type="entry name" value="alpha-ketoacid dehydrogenase kinase, N-terminal domain"/>
    <property type="match status" value="1"/>
</dbReference>
<keyword evidence="5 8" id="KW-0067">ATP-binding</keyword>
<evidence type="ECO:0000259" key="9">
    <source>
        <dbReference type="SMART" id="SM00387"/>
    </source>
</evidence>
<dbReference type="Pfam" id="PF10436">
    <property type="entry name" value="BCDHK_Adom3"/>
    <property type="match status" value="1"/>
</dbReference>
<dbReference type="InterPro" id="IPR036784">
    <property type="entry name" value="AK/P_DHK_N_sf"/>
</dbReference>
<accession>A0A7S3PHJ0</accession>
<evidence type="ECO:0000256" key="5">
    <source>
        <dbReference type="ARBA" id="ARBA00022840"/>
    </source>
</evidence>
<organism evidence="10">
    <name type="scientific">Aplanochytrium stocchinoi</name>
    <dbReference type="NCBI Taxonomy" id="215587"/>
    <lineage>
        <taxon>Eukaryota</taxon>
        <taxon>Sar</taxon>
        <taxon>Stramenopiles</taxon>
        <taxon>Bigyra</taxon>
        <taxon>Labyrinthulomycetes</taxon>
        <taxon>Thraustochytrida</taxon>
        <taxon>Thraustochytriidae</taxon>
        <taxon>Aplanochytrium</taxon>
    </lineage>
</organism>
<dbReference type="Pfam" id="PF02518">
    <property type="entry name" value="HATPase_c"/>
    <property type="match status" value="1"/>
</dbReference>
<name>A0A7S3PHJ0_9STRA</name>
<evidence type="ECO:0000313" key="10">
    <source>
        <dbReference type="EMBL" id="CAE0438529.1"/>
    </source>
</evidence>
<comment type="similarity">
    <text evidence="1 8">Belongs to the PDK/BCKDK protein kinase family.</text>
</comment>
<keyword evidence="3 8" id="KW-0547">Nucleotide-binding</keyword>
<dbReference type="InterPro" id="IPR018955">
    <property type="entry name" value="BCDHK/PDK_N"/>
</dbReference>
<dbReference type="EMBL" id="HBIN01011675">
    <property type="protein sequence ID" value="CAE0438529.1"/>
    <property type="molecule type" value="Transcribed_RNA"/>
</dbReference>
<protein>
    <recommendedName>
        <fullName evidence="8">Protein-serine/threonine kinase</fullName>
        <ecNumber evidence="8">2.7.11.-</ecNumber>
    </recommendedName>
</protein>
<dbReference type="InterPro" id="IPR039028">
    <property type="entry name" value="BCKD/PDK"/>
</dbReference>
<comment type="subcellular location">
    <subcellularLocation>
        <location evidence="8">Mitochondrion matrix</location>
    </subcellularLocation>
</comment>
<dbReference type="GO" id="GO:0005759">
    <property type="term" value="C:mitochondrial matrix"/>
    <property type="evidence" value="ECO:0007669"/>
    <property type="project" value="UniProtKB-SubCell"/>
</dbReference>
<evidence type="ECO:0000256" key="2">
    <source>
        <dbReference type="ARBA" id="ARBA00022679"/>
    </source>
</evidence>
<feature type="domain" description="Histidine kinase/HSP90-like ATPase" evidence="9">
    <location>
        <begin position="267"/>
        <end position="416"/>
    </location>
</feature>
<keyword evidence="6 8" id="KW-0496">Mitochondrion</keyword>
<dbReference type="GO" id="GO:0010906">
    <property type="term" value="P:regulation of glucose metabolic process"/>
    <property type="evidence" value="ECO:0007669"/>
    <property type="project" value="TreeGrafter"/>
</dbReference>
<evidence type="ECO:0000256" key="8">
    <source>
        <dbReference type="RuleBase" id="RU366032"/>
    </source>
</evidence>
<dbReference type="SUPFAM" id="SSF55874">
    <property type="entry name" value="ATPase domain of HSP90 chaperone/DNA topoisomerase II/histidine kinase"/>
    <property type="match status" value="1"/>
</dbReference>
<proteinExistence type="inferred from homology"/>
<dbReference type="SMART" id="SM00387">
    <property type="entry name" value="HATPase_c"/>
    <property type="match status" value="1"/>
</dbReference>
<dbReference type="InterPro" id="IPR036890">
    <property type="entry name" value="HATPase_C_sf"/>
</dbReference>
<dbReference type="InterPro" id="IPR003594">
    <property type="entry name" value="HATPase_dom"/>
</dbReference>
<keyword evidence="4 8" id="KW-0418">Kinase</keyword>